<feature type="binding site" evidence="10">
    <location>
        <position position="86"/>
    </location>
    <ligand>
        <name>Na(+)</name>
        <dbReference type="ChEBI" id="CHEBI:29101"/>
        <note>structural</note>
    </ligand>
</feature>
<keyword evidence="6 10" id="KW-0407">Ion channel</keyword>
<evidence type="ECO:0000256" key="7">
    <source>
        <dbReference type="ARBA" id="ARBA00035120"/>
    </source>
</evidence>
<keyword evidence="5 10" id="KW-0472">Membrane</keyword>
<dbReference type="RefSeq" id="WP_029721161.1">
    <property type="nucleotide sequence ID" value="NZ_JAJUIW010000029.1"/>
</dbReference>
<proteinExistence type="inferred from homology"/>
<dbReference type="GO" id="GO:0005886">
    <property type="term" value="C:plasma membrane"/>
    <property type="evidence" value="ECO:0007669"/>
    <property type="project" value="UniProtKB-SubCell"/>
</dbReference>
<evidence type="ECO:0000256" key="9">
    <source>
        <dbReference type="ARBA" id="ARBA00049940"/>
    </source>
</evidence>
<keyword evidence="10" id="KW-0915">Sodium</keyword>
<evidence type="ECO:0000256" key="5">
    <source>
        <dbReference type="ARBA" id="ARBA00023136"/>
    </source>
</evidence>
<comment type="function">
    <text evidence="9 10">Fluoride-specific ion channel. Important for reducing fluoride concentration in the cell, thus reducing its toxicity.</text>
</comment>
<evidence type="ECO:0000256" key="10">
    <source>
        <dbReference type="HAMAP-Rule" id="MF_00454"/>
    </source>
</evidence>
<evidence type="ECO:0000256" key="6">
    <source>
        <dbReference type="ARBA" id="ARBA00023303"/>
    </source>
</evidence>
<keyword evidence="3 10" id="KW-0812">Transmembrane</keyword>
<evidence type="ECO:0000256" key="2">
    <source>
        <dbReference type="ARBA" id="ARBA00022475"/>
    </source>
</evidence>
<feature type="transmembrane region" description="Helical" evidence="10">
    <location>
        <begin position="47"/>
        <end position="64"/>
    </location>
</feature>
<keyword evidence="4 10" id="KW-1133">Transmembrane helix</keyword>
<organism evidence="11 12">
    <name type="scientific">Saccharopolyspora rectivirgula</name>
    <dbReference type="NCBI Taxonomy" id="28042"/>
    <lineage>
        <taxon>Bacteria</taxon>
        <taxon>Bacillati</taxon>
        <taxon>Actinomycetota</taxon>
        <taxon>Actinomycetes</taxon>
        <taxon>Pseudonocardiales</taxon>
        <taxon>Pseudonocardiaceae</taxon>
        <taxon>Saccharopolyspora</taxon>
    </lineage>
</organism>
<comment type="caution">
    <text evidence="11">The sequence shown here is derived from an EMBL/GenBank/DDBJ whole genome shotgun (WGS) entry which is preliminary data.</text>
</comment>
<name>A0A073B1T6_9PSEU</name>
<feature type="transmembrane region" description="Helical" evidence="10">
    <location>
        <begin position="103"/>
        <end position="131"/>
    </location>
</feature>
<dbReference type="Proteomes" id="UP000031419">
    <property type="component" value="Unassembled WGS sequence"/>
</dbReference>
<dbReference type="GO" id="GO:0140114">
    <property type="term" value="P:cellular detoxification of fluoride"/>
    <property type="evidence" value="ECO:0007669"/>
    <property type="project" value="UniProtKB-UniRule"/>
</dbReference>
<dbReference type="Pfam" id="PF02537">
    <property type="entry name" value="CRCB"/>
    <property type="match status" value="1"/>
</dbReference>
<reference evidence="11 12" key="1">
    <citation type="submission" date="2014-06" db="EMBL/GenBank/DDBJ databases">
        <title>Saccharopolyspora rectivirgula DSM-43113 Genome sequencing.</title>
        <authorList>
            <person name="Barrera C."/>
            <person name="Millon L."/>
            <person name="Rognon B."/>
            <person name="Zaugg C."/>
            <person name="Monod M."/>
        </authorList>
    </citation>
    <scope>NUCLEOTIDE SEQUENCE [LARGE SCALE GENOMIC DNA]</scope>
    <source>
        <strain evidence="11 12">DSM 43113</strain>
    </source>
</reference>
<evidence type="ECO:0000256" key="1">
    <source>
        <dbReference type="ARBA" id="ARBA00004651"/>
    </source>
</evidence>
<comment type="subcellular location">
    <subcellularLocation>
        <location evidence="1 10">Cell membrane</location>
        <topology evidence="1 10">Multi-pass membrane protein</topology>
    </subcellularLocation>
</comment>
<sequence>MGAAPPAGRDAPPRTGESLAAVAVGGALGALLRHAASLLFGGPAATFVVNVVGCAAIGVLMTLISQRAAHRLLRPFLGVGVLGGFTTFSTFVIDVLQLRAHPLLAVVFAVGSVLCCLVATAAAIGLTGLVLQRGAPVEEDRW</sequence>
<dbReference type="eggNOG" id="COG0239">
    <property type="taxonomic scope" value="Bacteria"/>
</dbReference>
<feature type="transmembrane region" description="Helical" evidence="10">
    <location>
        <begin position="76"/>
        <end position="97"/>
    </location>
</feature>
<evidence type="ECO:0000256" key="8">
    <source>
        <dbReference type="ARBA" id="ARBA00035585"/>
    </source>
</evidence>
<dbReference type="OrthoDB" id="4408652at2"/>
<protein>
    <recommendedName>
        <fullName evidence="10">Fluoride-specific ion channel FluC</fullName>
    </recommendedName>
</protein>
<evidence type="ECO:0000256" key="4">
    <source>
        <dbReference type="ARBA" id="ARBA00022989"/>
    </source>
</evidence>
<keyword evidence="12" id="KW-1185">Reference proteome</keyword>
<dbReference type="PANTHER" id="PTHR28259">
    <property type="entry name" value="FLUORIDE EXPORT PROTEIN 1-RELATED"/>
    <property type="match status" value="1"/>
</dbReference>
<evidence type="ECO:0000313" key="11">
    <source>
        <dbReference type="EMBL" id="KEI45968.1"/>
    </source>
</evidence>
<dbReference type="EMBL" id="JNVU01000004">
    <property type="protein sequence ID" value="KEI45968.1"/>
    <property type="molecule type" value="Genomic_DNA"/>
</dbReference>
<keyword evidence="10" id="KW-0406">Ion transport</keyword>
<keyword evidence="10" id="KW-0813">Transport</keyword>
<accession>A0A073B1T6</accession>
<dbReference type="AlphaFoldDB" id="A0A073B1T6"/>
<dbReference type="GO" id="GO:0062054">
    <property type="term" value="F:fluoride channel activity"/>
    <property type="evidence" value="ECO:0007669"/>
    <property type="project" value="UniProtKB-UniRule"/>
</dbReference>
<evidence type="ECO:0000256" key="3">
    <source>
        <dbReference type="ARBA" id="ARBA00022692"/>
    </source>
</evidence>
<dbReference type="STRING" id="28042.GU90_00875"/>
<dbReference type="HAMAP" id="MF_00454">
    <property type="entry name" value="FluC"/>
    <property type="match status" value="1"/>
</dbReference>
<feature type="binding site" evidence="10">
    <location>
        <position position="83"/>
    </location>
    <ligand>
        <name>Na(+)</name>
        <dbReference type="ChEBI" id="CHEBI:29101"/>
        <note>structural</note>
    </ligand>
</feature>
<gene>
    <name evidence="10" type="primary">fluC</name>
    <name evidence="10" type="synonym">crcB</name>
    <name evidence="11" type="ORF">GU90_00875</name>
</gene>
<comment type="similarity">
    <text evidence="7 10">Belongs to the fluoride channel Fluc/FEX (TC 1.A.43) family.</text>
</comment>
<dbReference type="GO" id="GO:0046872">
    <property type="term" value="F:metal ion binding"/>
    <property type="evidence" value="ECO:0007669"/>
    <property type="project" value="UniProtKB-KW"/>
</dbReference>
<comment type="activity regulation">
    <text evidence="10">Na(+) is not transported, but it plays an essential structural role and its presence is essential for fluoride channel function.</text>
</comment>
<dbReference type="InterPro" id="IPR003691">
    <property type="entry name" value="FluC"/>
</dbReference>
<comment type="catalytic activity">
    <reaction evidence="8">
        <text>fluoride(in) = fluoride(out)</text>
        <dbReference type="Rhea" id="RHEA:76159"/>
        <dbReference type="ChEBI" id="CHEBI:17051"/>
    </reaction>
    <physiologicalReaction direction="left-to-right" evidence="8">
        <dbReference type="Rhea" id="RHEA:76160"/>
    </physiologicalReaction>
</comment>
<keyword evidence="2 10" id="KW-1003">Cell membrane</keyword>
<dbReference type="PANTHER" id="PTHR28259:SF1">
    <property type="entry name" value="FLUORIDE EXPORT PROTEIN 1-RELATED"/>
    <property type="match status" value="1"/>
</dbReference>
<keyword evidence="10" id="KW-0479">Metal-binding</keyword>
<evidence type="ECO:0000313" key="12">
    <source>
        <dbReference type="Proteomes" id="UP000031419"/>
    </source>
</evidence>